<evidence type="ECO:0000259" key="1">
    <source>
        <dbReference type="Pfam" id="PF01408"/>
    </source>
</evidence>
<keyword evidence="4" id="KW-1185">Reference proteome</keyword>
<evidence type="ECO:0000313" key="3">
    <source>
        <dbReference type="EMBL" id="MDI6448366.1"/>
    </source>
</evidence>
<protein>
    <submittedName>
        <fullName evidence="3">Gfo/Idh/MocA family oxidoreductase</fullName>
    </submittedName>
</protein>
<dbReference type="InterPro" id="IPR000683">
    <property type="entry name" value="Gfo/Idh/MocA-like_OxRdtase_N"/>
</dbReference>
<evidence type="ECO:0000259" key="2">
    <source>
        <dbReference type="Pfam" id="PF19051"/>
    </source>
</evidence>
<proteinExistence type="predicted"/>
<dbReference type="AlphaFoldDB" id="A0AAW6TY46"/>
<dbReference type="EMBL" id="JASCXX010000004">
    <property type="protein sequence ID" value="MDI6448366.1"/>
    <property type="molecule type" value="Genomic_DNA"/>
</dbReference>
<comment type="caution">
    <text evidence="3">The sequence shown here is derived from an EMBL/GenBank/DDBJ whole genome shotgun (WGS) entry which is preliminary data.</text>
</comment>
<dbReference type="Pfam" id="PF01408">
    <property type="entry name" value="GFO_IDH_MocA"/>
    <property type="match status" value="1"/>
</dbReference>
<dbReference type="InterPro" id="IPR036291">
    <property type="entry name" value="NAD(P)-bd_dom_sf"/>
</dbReference>
<feature type="domain" description="Gfo/Idh/MocA-like oxidoreductase bacterial type C-terminal" evidence="2">
    <location>
        <begin position="183"/>
        <end position="272"/>
    </location>
</feature>
<dbReference type="InterPro" id="IPR006311">
    <property type="entry name" value="TAT_signal"/>
</dbReference>
<dbReference type="InterPro" id="IPR050463">
    <property type="entry name" value="Gfo/Idh/MocA_oxidrdct_glycsds"/>
</dbReference>
<name>A0AAW6TY46_9BACT</name>
<reference evidence="3" key="1">
    <citation type="submission" date="2023-05" db="EMBL/GenBank/DDBJ databases">
        <title>Anaerotaeda fermentans gen. nov., sp. nov., a novel anaerobic planctomycete of the new family within the order Sedimentisphaerales isolated from Taman Peninsula, Russia.</title>
        <authorList>
            <person name="Khomyakova M.A."/>
            <person name="Merkel A.Y."/>
            <person name="Slobodkin A.I."/>
        </authorList>
    </citation>
    <scope>NUCLEOTIDE SEQUENCE</scope>
    <source>
        <strain evidence="3">M17dextr</strain>
    </source>
</reference>
<accession>A0AAW6TY46</accession>
<dbReference type="Pfam" id="PF19051">
    <property type="entry name" value="GFO_IDH_MocA_C2"/>
    <property type="match status" value="1"/>
</dbReference>
<gene>
    <name evidence="3" type="ORF">QJ522_04870</name>
</gene>
<feature type="domain" description="Gfo/Idh/MocA-like oxidoreductase N-terminal" evidence="1">
    <location>
        <begin position="37"/>
        <end position="156"/>
    </location>
</feature>
<dbReference type="Gene3D" id="3.40.50.720">
    <property type="entry name" value="NAD(P)-binding Rossmann-like Domain"/>
    <property type="match status" value="1"/>
</dbReference>
<dbReference type="SUPFAM" id="SSF55347">
    <property type="entry name" value="Glyceraldehyde-3-phosphate dehydrogenase-like, C-terminal domain"/>
    <property type="match status" value="1"/>
</dbReference>
<dbReference type="InterPro" id="IPR043906">
    <property type="entry name" value="Gfo/Idh/MocA_OxRdtase_bact_C"/>
</dbReference>
<dbReference type="PROSITE" id="PS51318">
    <property type="entry name" value="TAT"/>
    <property type="match status" value="1"/>
</dbReference>
<dbReference type="GO" id="GO:0000166">
    <property type="term" value="F:nucleotide binding"/>
    <property type="evidence" value="ECO:0007669"/>
    <property type="project" value="InterPro"/>
</dbReference>
<organism evidence="3 4">
    <name type="scientific">Anaerobaca lacustris</name>
    <dbReference type="NCBI Taxonomy" id="3044600"/>
    <lineage>
        <taxon>Bacteria</taxon>
        <taxon>Pseudomonadati</taxon>
        <taxon>Planctomycetota</taxon>
        <taxon>Phycisphaerae</taxon>
        <taxon>Sedimentisphaerales</taxon>
        <taxon>Anaerobacaceae</taxon>
        <taxon>Anaerobaca</taxon>
    </lineage>
</organism>
<dbReference type="Proteomes" id="UP001431776">
    <property type="component" value="Unassembled WGS sequence"/>
</dbReference>
<dbReference type="SUPFAM" id="SSF51735">
    <property type="entry name" value="NAD(P)-binding Rossmann-fold domains"/>
    <property type="match status" value="1"/>
</dbReference>
<dbReference type="PANTHER" id="PTHR43818:SF10">
    <property type="entry name" value="NADH-DEPENDENT DEHYDROGENASE-RELATED"/>
    <property type="match status" value="1"/>
</dbReference>
<evidence type="ECO:0000313" key="4">
    <source>
        <dbReference type="Proteomes" id="UP001431776"/>
    </source>
</evidence>
<sequence>MKSMRRREFLKSTLAASAVGVAPFNILKAGPSPNSKLNIACIGVGMQGSSNAEYLAGTDNVIALCDVDSDWCGKQIRNRTSLHGIKLWTDYRVMFDKIGKDIDAVLIATPEHNHYTICLYAMRHGKHVYCQKPLCHTVNEVRLLTEEAKKHPKVVTQMGNQGHSGSSSALLRDWGQAGSVGPVKEVVCYSTKNYWIDKPVVEGSKVPETLDWDLYLNRAEMIPFSTSYMNREWIRYTHFSGAVGDMAAHIFDPAYYALDLRVPLSVRAEVKTPAFPGSLPRSGVITYEFGPRGDMPPVTMKYYLGDDIEFPRPKHLEPERRGIDSGSVMVGEHASIMAGSHSQGARIIPETAMKETPRPPQVAFRCKGRTHFDNWTLACKGEDVAMSSFDYAGPLSEIIVLGDIALVHPGRTLLWDAKNMKITNDEEADKSLFMRRLAPRDHLNWC</sequence>
<dbReference type="PANTHER" id="PTHR43818">
    <property type="entry name" value="BCDNA.GH03377"/>
    <property type="match status" value="1"/>
</dbReference>
<dbReference type="RefSeq" id="WP_349243772.1">
    <property type="nucleotide sequence ID" value="NZ_JASCXX010000004.1"/>
</dbReference>